<dbReference type="EMBL" id="JBCITM010000035">
    <property type="protein sequence ID" value="MEN1762261.1"/>
    <property type="molecule type" value="Genomic_DNA"/>
</dbReference>
<dbReference type="Proteomes" id="UP001407405">
    <property type="component" value="Unassembled WGS sequence"/>
</dbReference>
<feature type="non-terminal residue" evidence="1">
    <location>
        <position position="1"/>
    </location>
</feature>
<keyword evidence="2" id="KW-1185">Reference proteome</keyword>
<proteinExistence type="predicted"/>
<dbReference type="RefSeq" id="WP_343187515.1">
    <property type="nucleotide sequence ID" value="NZ_JBCITM010000035.1"/>
</dbReference>
<name>A0ABU9VYP1_9CLOT</name>
<reference evidence="1 2" key="1">
    <citation type="submission" date="2024-04" db="EMBL/GenBank/DDBJ databases">
        <title>Genome sequencing and metabolic network reconstruction of aminoacids and betaine degradation by Anoxynatronum sibiricum.</title>
        <authorList>
            <person name="Detkova E.N."/>
            <person name="Boltjanskaja Y.V."/>
            <person name="Mardanov A.V."/>
            <person name="Kevbrin V."/>
        </authorList>
    </citation>
    <scope>NUCLEOTIDE SEQUENCE [LARGE SCALE GENOMIC DNA]</scope>
    <source>
        <strain evidence="1 2">Z-7981</strain>
    </source>
</reference>
<comment type="caution">
    <text evidence="1">The sequence shown here is derived from an EMBL/GenBank/DDBJ whole genome shotgun (WGS) entry which is preliminary data.</text>
</comment>
<evidence type="ECO:0000313" key="2">
    <source>
        <dbReference type="Proteomes" id="UP001407405"/>
    </source>
</evidence>
<evidence type="ECO:0000313" key="1">
    <source>
        <dbReference type="EMBL" id="MEN1762261.1"/>
    </source>
</evidence>
<accession>A0ABU9VYP1</accession>
<sequence>VLVGLGYFYYTTYRGFSICFSRMFISDFQGFFAFPWVGKLSNILECEMPDPRKEVVSIDELHAKEHRLISLTL</sequence>
<organism evidence="1 2">
    <name type="scientific">Anoxynatronum sibiricum</name>
    <dbReference type="NCBI Taxonomy" id="210623"/>
    <lineage>
        <taxon>Bacteria</taxon>
        <taxon>Bacillati</taxon>
        <taxon>Bacillota</taxon>
        <taxon>Clostridia</taxon>
        <taxon>Eubacteriales</taxon>
        <taxon>Clostridiaceae</taxon>
        <taxon>Anoxynatronum</taxon>
    </lineage>
</organism>
<protein>
    <submittedName>
        <fullName evidence="1">Uncharacterized protein</fullName>
    </submittedName>
</protein>
<gene>
    <name evidence="1" type="ORF">AAIG11_17365</name>
</gene>